<name>A0A9E6XYB1_9ACTN</name>
<dbReference type="Proteomes" id="UP001162834">
    <property type="component" value="Chromosome"/>
</dbReference>
<evidence type="ECO:0000259" key="1">
    <source>
        <dbReference type="Pfam" id="PF18135"/>
    </source>
</evidence>
<sequence>MDSPSLFQTNRECPAQRSLVHASAKLRARHARTHASALSACRSTGNSRHAYSVRYRVEKLRFPSKRDRSSIIVSAHLTIAGIPERAYDYEVNGRPAIEWVMDRHQVRTDKDSGIRNDPNRYSDDPRYIVDLLLRVVAVSVKTLDIVDRLRALEGSGGSASVVAAS</sequence>
<dbReference type="InterPro" id="IPR041635">
    <property type="entry name" value="Type_ISP_LLaBIII_C"/>
</dbReference>
<keyword evidence="3" id="KW-1185">Reference proteome</keyword>
<organism evidence="2 3">
    <name type="scientific">Capillimicrobium parvum</name>
    <dbReference type="NCBI Taxonomy" id="2884022"/>
    <lineage>
        <taxon>Bacteria</taxon>
        <taxon>Bacillati</taxon>
        <taxon>Actinomycetota</taxon>
        <taxon>Thermoleophilia</taxon>
        <taxon>Solirubrobacterales</taxon>
        <taxon>Capillimicrobiaceae</taxon>
        <taxon>Capillimicrobium</taxon>
    </lineage>
</organism>
<accession>A0A9E6XYB1</accession>
<proteinExistence type="predicted"/>
<gene>
    <name evidence="2" type="ORF">DSM104329_02866</name>
</gene>
<dbReference type="KEGG" id="sbae:DSM104329_02866"/>
<protein>
    <recommendedName>
        <fullName evidence="1">Type ISP restriction-modification enzyme LLaBIII C-terminal specificity domain-containing protein</fullName>
    </recommendedName>
</protein>
<dbReference type="AlphaFoldDB" id="A0A9E6XYB1"/>
<evidence type="ECO:0000313" key="3">
    <source>
        <dbReference type="Proteomes" id="UP001162834"/>
    </source>
</evidence>
<dbReference type="RefSeq" id="WP_259316131.1">
    <property type="nucleotide sequence ID" value="NZ_CP087164.1"/>
</dbReference>
<feature type="domain" description="Type ISP restriction-modification enzyme LLaBIII C-terminal specificity" evidence="1">
    <location>
        <begin position="48"/>
        <end position="131"/>
    </location>
</feature>
<dbReference type="EMBL" id="CP087164">
    <property type="protein sequence ID" value="UGS36460.1"/>
    <property type="molecule type" value="Genomic_DNA"/>
</dbReference>
<evidence type="ECO:0000313" key="2">
    <source>
        <dbReference type="EMBL" id="UGS36460.1"/>
    </source>
</evidence>
<reference evidence="2" key="1">
    <citation type="journal article" date="2022" name="Int. J. Syst. Evol. Microbiol.">
        <title>Pseudomonas aegrilactucae sp. nov. and Pseudomonas morbosilactucae sp. nov., pathogens causing bacterial rot of lettuce in Japan.</title>
        <authorList>
            <person name="Sawada H."/>
            <person name="Fujikawa T."/>
            <person name="Satou M."/>
        </authorList>
    </citation>
    <scope>NUCLEOTIDE SEQUENCE</scope>
    <source>
        <strain evidence="2">0166_1</strain>
    </source>
</reference>
<dbReference type="Pfam" id="PF18135">
    <property type="entry name" value="Type_ISP_C"/>
    <property type="match status" value="1"/>
</dbReference>